<dbReference type="PANTHER" id="PTHR43821">
    <property type="entry name" value="NAD(P)H NITROREDUCTASE YDJA-RELATED"/>
    <property type="match status" value="1"/>
</dbReference>
<dbReference type="InterPro" id="IPR000415">
    <property type="entry name" value="Nitroreductase-like"/>
</dbReference>
<keyword evidence="5 7" id="KW-0560">Oxidoreductase</keyword>
<gene>
    <name evidence="10" type="ordered locus">RPA1392</name>
    <name evidence="11" type="ORF">TX73_007145</name>
</gene>
<evidence type="ECO:0000259" key="9">
    <source>
        <dbReference type="Pfam" id="PF00881"/>
    </source>
</evidence>
<dbReference type="CDD" id="cd02135">
    <property type="entry name" value="YdjA-like"/>
    <property type="match status" value="1"/>
</dbReference>
<dbReference type="Gene3D" id="3.40.109.10">
    <property type="entry name" value="NADH Oxidase"/>
    <property type="match status" value="1"/>
</dbReference>
<accession>Q6N9Z4</accession>
<dbReference type="InterPro" id="IPR026021">
    <property type="entry name" value="YdjA-like"/>
</dbReference>
<evidence type="ECO:0000256" key="6">
    <source>
        <dbReference type="ARBA" id="ARBA00023027"/>
    </source>
</evidence>
<comment type="similarity">
    <text evidence="1 7">Belongs to the nitroreductase family.</text>
</comment>
<evidence type="ECO:0000256" key="5">
    <source>
        <dbReference type="ARBA" id="ARBA00023002"/>
    </source>
</evidence>
<dbReference type="SUPFAM" id="SSF55469">
    <property type="entry name" value="FMN-dependent nitroreductase-like"/>
    <property type="match status" value="1"/>
</dbReference>
<keyword evidence="6 7" id="KW-0520">NAD</keyword>
<feature type="binding site" description="in other chain" evidence="8">
    <location>
        <begin position="10"/>
        <end position="12"/>
    </location>
    <ligand>
        <name>FMN</name>
        <dbReference type="ChEBI" id="CHEBI:58210"/>
        <note>ligand shared between dimeric partners</note>
    </ligand>
</feature>
<feature type="binding site" evidence="8">
    <location>
        <position position="35"/>
    </location>
    <ligand>
        <name>FMN</name>
        <dbReference type="ChEBI" id="CHEBI:58210"/>
        <note>ligand shared between dimeric partners</note>
    </ligand>
</feature>
<dbReference type="PANTHER" id="PTHR43821:SF1">
    <property type="entry name" value="NAD(P)H NITROREDUCTASE YDJA-RELATED"/>
    <property type="match status" value="1"/>
</dbReference>
<evidence type="ECO:0000313" key="10">
    <source>
        <dbReference type="EMBL" id="CAE26835.1"/>
    </source>
</evidence>
<dbReference type="InterPro" id="IPR052530">
    <property type="entry name" value="NAD(P)H_nitroreductase"/>
</dbReference>
<reference evidence="10 12" key="2">
    <citation type="journal article" date="2004" name="Nat. Biotechnol.">
        <title>Complete genome sequence of the metabolically versatile photosynthetic bacterium Rhodopseudomonas palustris.</title>
        <authorList>
            <person name="Larimer F.W."/>
            <person name="Chain P."/>
            <person name="Hauser L."/>
            <person name="Lamerdin J."/>
            <person name="Malfatti S."/>
            <person name="Do L."/>
            <person name="Land M.L."/>
            <person name="Pelletier D.A."/>
            <person name="Beatty J.T."/>
            <person name="Lang A.S."/>
            <person name="Tabita F.R."/>
            <person name="Gibson J.L."/>
            <person name="Hanson T.E."/>
            <person name="Bobst C."/>
            <person name="Torres J.L."/>
            <person name="Peres C."/>
            <person name="Harrison F.H."/>
            <person name="Gibson J."/>
            <person name="Harwood C.S."/>
        </authorList>
    </citation>
    <scope>NUCLEOTIDE SEQUENCE [LARGE SCALE GENOMIC DNA]</scope>
    <source>
        <strain evidence="12">ATCC BAA-98 / CGA009</strain>
        <strain evidence="10">CGA009</strain>
    </source>
</reference>
<reference evidence="11" key="1">
    <citation type="submission" date="2003-07" db="EMBL/GenBank/DDBJ databases">
        <authorList>
            <consortium name="Rhodopseudomonas genome consortium"/>
            <person name="Larimer F."/>
            <person name="Harwood C."/>
        </authorList>
    </citation>
    <scope>NUCLEOTIDE SEQUENCE</scope>
    <source>
        <strain evidence="11">CGA009</strain>
    </source>
</reference>
<feature type="binding site" description="in other chain" evidence="8">
    <location>
        <begin position="131"/>
        <end position="133"/>
    </location>
    <ligand>
        <name>FMN</name>
        <dbReference type="ChEBI" id="CHEBI:58210"/>
        <note>ligand shared between dimeric partners</note>
    </ligand>
</feature>
<sequence>MDAITLLLTRRSSAALQAPAPDGVALETILRAALRVPDFQELRPYEFIIAQGEGLQRLGAMMERAAIASGQPPDIVKRASRMPLRAPLVIVVVAKARDSVVVHPLEQQMTAGCAVMAMQMAAFAQGFGGIWRSGWAMFDRGLHIELGLEDRDQIVGFLYLGTPSVLPTPAQDVDPEAHVRHL</sequence>
<keyword evidence="3 7" id="KW-0288">FMN</keyword>
<dbReference type="GO" id="GO:0016491">
    <property type="term" value="F:oxidoreductase activity"/>
    <property type="evidence" value="ECO:0007669"/>
    <property type="project" value="UniProtKB-UniRule"/>
</dbReference>
<protein>
    <recommendedName>
        <fullName evidence="7">Putative NAD(P)H nitroreductase</fullName>
        <ecNumber evidence="7">1.-.-.-</ecNumber>
    </recommendedName>
</protein>
<dbReference type="PhylomeDB" id="Q6N9Z4"/>
<comment type="cofactor">
    <cofactor evidence="8">
        <name>FMN</name>
        <dbReference type="ChEBI" id="CHEBI:58210"/>
    </cofactor>
    <text evidence="8">Binds 1 FMN per subunit.</text>
</comment>
<dbReference type="Pfam" id="PF00881">
    <property type="entry name" value="Nitroreductase"/>
    <property type="match status" value="1"/>
</dbReference>
<keyword evidence="2 7" id="KW-0285">Flavoprotein</keyword>
<name>Q6N9Z4_RHOPA</name>
<dbReference type="GeneID" id="66892418"/>
<dbReference type="eggNOG" id="COG0778">
    <property type="taxonomic scope" value="Bacteria"/>
</dbReference>
<dbReference type="EMBL" id="CP116810">
    <property type="protein sequence ID" value="WCL91527.1"/>
    <property type="molecule type" value="Genomic_DNA"/>
</dbReference>
<dbReference type="PIRSF" id="PIRSF000232">
    <property type="entry name" value="YdjA"/>
    <property type="match status" value="1"/>
</dbReference>
<dbReference type="EMBL" id="BX572597">
    <property type="protein sequence ID" value="CAE26835.1"/>
    <property type="molecule type" value="Genomic_DNA"/>
</dbReference>
<evidence type="ECO:0000256" key="3">
    <source>
        <dbReference type="ARBA" id="ARBA00022643"/>
    </source>
</evidence>
<dbReference type="STRING" id="258594.RPA1392"/>
<proteinExistence type="inferred from homology"/>
<dbReference type="EC" id="1.-.-.-" evidence="7"/>
<dbReference type="AlphaFoldDB" id="Q6N9Z4"/>
<dbReference type="RefSeq" id="WP_011156955.1">
    <property type="nucleotide sequence ID" value="NZ_CP116810.1"/>
</dbReference>
<dbReference type="KEGG" id="rpa:TX73_007145"/>
<evidence type="ECO:0000256" key="8">
    <source>
        <dbReference type="PIRSR" id="PIRSR000232-1"/>
    </source>
</evidence>
<evidence type="ECO:0000256" key="7">
    <source>
        <dbReference type="PIRNR" id="PIRNR000232"/>
    </source>
</evidence>
<organism evidence="10">
    <name type="scientific">Rhodopseudomonas palustris (strain ATCC BAA-98 / CGA009)</name>
    <dbReference type="NCBI Taxonomy" id="258594"/>
    <lineage>
        <taxon>Bacteria</taxon>
        <taxon>Pseudomonadati</taxon>
        <taxon>Pseudomonadota</taxon>
        <taxon>Alphaproteobacteria</taxon>
        <taxon>Hyphomicrobiales</taxon>
        <taxon>Nitrobacteraceae</taxon>
        <taxon>Rhodopseudomonas</taxon>
    </lineage>
</organism>
<dbReference type="Proteomes" id="UP000001426">
    <property type="component" value="Chromosome"/>
</dbReference>
<dbReference type="HOGENOM" id="CLU_070764_5_0_5"/>
<evidence type="ECO:0000256" key="4">
    <source>
        <dbReference type="ARBA" id="ARBA00022857"/>
    </source>
</evidence>
<evidence type="ECO:0000256" key="1">
    <source>
        <dbReference type="ARBA" id="ARBA00007118"/>
    </source>
</evidence>
<evidence type="ECO:0000313" key="11">
    <source>
        <dbReference type="EMBL" id="WCL91527.1"/>
    </source>
</evidence>
<keyword evidence="4 7" id="KW-0521">NADP</keyword>
<feature type="domain" description="Nitroreductase" evidence="9">
    <location>
        <begin position="9"/>
        <end position="161"/>
    </location>
</feature>
<dbReference type="NCBIfam" id="NF008088">
    <property type="entry name" value="PRK10828.1"/>
    <property type="match status" value="1"/>
</dbReference>
<evidence type="ECO:0000256" key="2">
    <source>
        <dbReference type="ARBA" id="ARBA00022630"/>
    </source>
</evidence>
<reference evidence="11" key="3">
    <citation type="submission" date="2022-12" db="EMBL/GenBank/DDBJ databases">
        <title>Complete genome sequence of Rhodopseudomonas palustris CGA0092 and corrections to the R. palustris CGA009 genome sequence.</title>
        <authorList>
            <person name="Mazny B.R."/>
            <person name="Sheff O.F."/>
            <person name="LaSarre B."/>
            <person name="McKinlay A."/>
            <person name="McKinlay J.B."/>
        </authorList>
    </citation>
    <scope>NUCLEOTIDE SEQUENCE</scope>
    <source>
        <strain evidence="11">CGA009</strain>
    </source>
</reference>
<evidence type="ECO:0000313" key="12">
    <source>
        <dbReference type="Proteomes" id="UP000001426"/>
    </source>
</evidence>
<dbReference type="InterPro" id="IPR029479">
    <property type="entry name" value="Nitroreductase"/>
</dbReference>
<keyword evidence="12" id="KW-1185">Reference proteome</keyword>